<sequence>MSGSPKETPLTDEECDILDLPRGTKLVGEMSDIMKAKLDGSKTGTYEKTNQLRYFQNEKFRKENYFGKQKLVVNAKRMAAKVRRAEIEARMDAGYTYEQAVAEVDAIIQASNEGLEPPPVAPPQGAKPVDSVLRELFATIDRDSSGYITAGEIASAFTKLRGQDADQNQVLQDTYAVLTAMDIDMNGYVDYEEFKEAAELFVETASGTQPVRKQKQGMSQAFGWLSNIFKK</sequence>
<accession>L1JC01</accession>
<dbReference type="SUPFAM" id="SSF47473">
    <property type="entry name" value="EF-hand"/>
    <property type="match status" value="1"/>
</dbReference>
<evidence type="ECO:0000313" key="4">
    <source>
        <dbReference type="EnsemblProtists" id="EKX45625"/>
    </source>
</evidence>
<keyword evidence="1" id="KW-0106">Calcium</keyword>
<keyword evidence="5" id="KW-1185">Reference proteome</keyword>
<dbReference type="PROSITE" id="PS50222">
    <property type="entry name" value="EF_HAND_2"/>
    <property type="match status" value="2"/>
</dbReference>
<dbReference type="SMART" id="SM00054">
    <property type="entry name" value="EFh"/>
    <property type="match status" value="2"/>
</dbReference>
<dbReference type="CDD" id="cd00051">
    <property type="entry name" value="EFh"/>
    <property type="match status" value="1"/>
</dbReference>
<dbReference type="PROSITE" id="PS00018">
    <property type="entry name" value="EF_HAND_1"/>
    <property type="match status" value="2"/>
</dbReference>
<gene>
    <name evidence="3" type="ORF">GUITHDRAFT_108501</name>
</gene>
<dbReference type="Pfam" id="PF13499">
    <property type="entry name" value="EF-hand_7"/>
    <property type="match status" value="1"/>
</dbReference>
<dbReference type="KEGG" id="gtt:GUITHDRAFT_108501"/>
<dbReference type="EnsemblProtists" id="EKX45625">
    <property type="protein sequence ID" value="EKX45625"/>
    <property type="gene ID" value="GUITHDRAFT_108501"/>
</dbReference>
<dbReference type="PaxDb" id="55529-EKX45625"/>
<dbReference type="Proteomes" id="UP000011087">
    <property type="component" value="Unassembled WGS sequence"/>
</dbReference>
<reference evidence="4" key="3">
    <citation type="submission" date="2015-06" db="UniProtKB">
        <authorList>
            <consortium name="EnsemblProtists"/>
        </authorList>
    </citation>
    <scope>IDENTIFICATION</scope>
</reference>
<dbReference type="InterPro" id="IPR018247">
    <property type="entry name" value="EF_Hand_1_Ca_BS"/>
</dbReference>
<evidence type="ECO:0000259" key="2">
    <source>
        <dbReference type="PROSITE" id="PS50222"/>
    </source>
</evidence>
<dbReference type="InterPro" id="IPR011992">
    <property type="entry name" value="EF-hand-dom_pair"/>
</dbReference>
<name>L1JC01_GUITC</name>
<organism evidence="3">
    <name type="scientific">Guillardia theta (strain CCMP2712)</name>
    <name type="common">Cryptophyte</name>
    <dbReference type="NCBI Taxonomy" id="905079"/>
    <lineage>
        <taxon>Eukaryota</taxon>
        <taxon>Cryptophyceae</taxon>
        <taxon>Pyrenomonadales</taxon>
        <taxon>Geminigeraceae</taxon>
        <taxon>Guillardia</taxon>
    </lineage>
</organism>
<reference evidence="3 5" key="1">
    <citation type="journal article" date="2012" name="Nature">
        <title>Algal genomes reveal evolutionary mosaicism and the fate of nucleomorphs.</title>
        <authorList>
            <consortium name="DOE Joint Genome Institute"/>
            <person name="Curtis B.A."/>
            <person name="Tanifuji G."/>
            <person name="Burki F."/>
            <person name="Gruber A."/>
            <person name="Irimia M."/>
            <person name="Maruyama S."/>
            <person name="Arias M.C."/>
            <person name="Ball S.G."/>
            <person name="Gile G.H."/>
            <person name="Hirakawa Y."/>
            <person name="Hopkins J.F."/>
            <person name="Kuo A."/>
            <person name="Rensing S.A."/>
            <person name="Schmutz J."/>
            <person name="Symeonidi A."/>
            <person name="Elias M."/>
            <person name="Eveleigh R.J."/>
            <person name="Herman E.K."/>
            <person name="Klute M.J."/>
            <person name="Nakayama T."/>
            <person name="Obornik M."/>
            <person name="Reyes-Prieto A."/>
            <person name="Armbrust E.V."/>
            <person name="Aves S.J."/>
            <person name="Beiko R.G."/>
            <person name="Coutinho P."/>
            <person name="Dacks J.B."/>
            <person name="Durnford D.G."/>
            <person name="Fast N.M."/>
            <person name="Green B.R."/>
            <person name="Grisdale C.J."/>
            <person name="Hempel F."/>
            <person name="Henrissat B."/>
            <person name="Hoppner M.P."/>
            <person name="Ishida K."/>
            <person name="Kim E."/>
            <person name="Koreny L."/>
            <person name="Kroth P.G."/>
            <person name="Liu Y."/>
            <person name="Malik S.B."/>
            <person name="Maier U.G."/>
            <person name="McRose D."/>
            <person name="Mock T."/>
            <person name="Neilson J.A."/>
            <person name="Onodera N.T."/>
            <person name="Poole A.M."/>
            <person name="Pritham E.J."/>
            <person name="Richards T.A."/>
            <person name="Rocap G."/>
            <person name="Roy S.W."/>
            <person name="Sarai C."/>
            <person name="Schaack S."/>
            <person name="Shirato S."/>
            <person name="Slamovits C.H."/>
            <person name="Spencer D.F."/>
            <person name="Suzuki S."/>
            <person name="Worden A.Z."/>
            <person name="Zauner S."/>
            <person name="Barry K."/>
            <person name="Bell C."/>
            <person name="Bharti A.K."/>
            <person name="Crow J.A."/>
            <person name="Grimwood J."/>
            <person name="Kramer R."/>
            <person name="Lindquist E."/>
            <person name="Lucas S."/>
            <person name="Salamov A."/>
            <person name="McFadden G.I."/>
            <person name="Lane C.E."/>
            <person name="Keeling P.J."/>
            <person name="Gray M.W."/>
            <person name="Grigoriev I.V."/>
            <person name="Archibald J.M."/>
        </authorList>
    </citation>
    <scope>NUCLEOTIDE SEQUENCE</scope>
    <source>
        <strain evidence="3 5">CCMP2712</strain>
    </source>
</reference>
<proteinExistence type="predicted"/>
<evidence type="ECO:0000256" key="1">
    <source>
        <dbReference type="ARBA" id="ARBA00022837"/>
    </source>
</evidence>
<dbReference type="RefSeq" id="XP_005832605.1">
    <property type="nucleotide sequence ID" value="XM_005832548.1"/>
</dbReference>
<feature type="domain" description="EF-hand" evidence="2">
    <location>
        <begin position="128"/>
        <end position="163"/>
    </location>
</feature>
<protein>
    <recommendedName>
        <fullName evidence="2">EF-hand domain-containing protein</fullName>
    </recommendedName>
</protein>
<dbReference type="EMBL" id="JH992998">
    <property type="protein sequence ID" value="EKX45625.1"/>
    <property type="molecule type" value="Genomic_DNA"/>
</dbReference>
<reference evidence="5" key="2">
    <citation type="submission" date="2012-11" db="EMBL/GenBank/DDBJ databases">
        <authorList>
            <person name="Kuo A."/>
            <person name="Curtis B.A."/>
            <person name="Tanifuji G."/>
            <person name="Burki F."/>
            <person name="Gruber A."/>
            <person name="Irimia M."/>
            <person name="Maruyama S."/>
            <person name="Arias M.C."/>
            <person name="Ball S.G."/>
            <person name="Gile G.H."/>
            <person name="Hirakawa Y."/>
            <person name="Hopkins J.F."/>
            <person name="Rensing S.A."/>
            <person name="Schmutz J."/>
            <person name="Symeonidi A."/>
            <person name="Elias M."/>
            <person name="Eveleigh R.J."/>
            <person name="Herman E.K."/>
            <person name="Klute M.J."/>
            <person name="Nakayama T."/>
            <person name="Obornik M."/>
            <person name="Reyes-Prieto A."/>
            <person name="Armbrust E.V."/>
            <person name="Aves S.J."/>
            <person name="Beiko R.G."/>
            <person name="Coutinho P."/>
            <person name="Dacks J.B."/>
            <person name="Durnford D.G."/>
            <person name="Fast N.M."/>
            <person name="Green B.R."/>
            <person name="Grisdale C."/>
            <person name="Hempe F."/>
            <person name="Henrissat B."/>
            <person name="Hoppner M.P."/>
            <person name="Ishida K.-I."/>
            <person name="Kim E."/>
            <person name="Koreny L."/>
            <person name="Kroth P.G."/>
            <person name="Liu Y."/>
            <person name="Malik S.-B."/>
            <person name="Maier U.G."/>
            <person name="McRose D."/>
            <person name="Mock T."/>
            <person name="Neilson J.A."/>
            <person name="Onodera N.T."/>
            <person name="Poole A.M."/>
            <person name="Pritham E.J."/>
            <person name="Richards T.A."/>
            <person name="Rocap G."/>
            <person name="Roy S.W."/>
            <person name="Sarai C."/>
            <person name="Schaack S."/>
            <person name="Shirato S."/>
            <person name="Slamovits C.H."/>
            <person name="Spencer D.F."/>
            <person name="Suzuki S."/>
            <person name="Worden A.Z."/>
            <person name="Zauner S."/>
            <person name="Barry K."/>
            <person name="Bell C."/>
            <person name="Bharti A.K."/>
            <person name="Crow J.A."/>
            <person name="Grimwood J."/>
            <person name="Kramer R."/>
            <person name="Lindquist E."/>
            <person name="Lucas S."/>
            <person name="Salamov A."/>
            <person name="McFadden G.I."/>
            <person name="Lane C.E."/>
            <person name="Keeling P.J."/>
            <person name="Gray M.W."/>
            <person name="Grigoriev I.V."/>
            <person name="Archibald J.M."/>
        </authorList>
    </citation>
    <scope>NUCLEOTIDE SEQUENCE</scope>
    <source>
        <strain evidence="5">CCMP2712</strain>
    </source>
</reference>
<dbReference type="HOGENOM" id="CLU_1201798_0_0_1"/>
<dbReference type="Gene3D" id="1.10.238.10">
    <property type="entry name" value="EF-hand"/>
    <property type="match status" value="1"/>
</dbReference>
<feature type="domain" description="EF-hand" evidence="2">
    <location>
        <begin position="169"/>
        <end position="204"/>
    </location>
</feature>
<dbReference type="AlphaFoldDB" id="L1JC01"/>
<dbReference type="OrthoDB" id="191686at2759"/>
<evidence type="ECO:0000313" key="3">
    <source>
        <dbReference type="EMBL" id="EKX45625.1"/>
    </source>
</evidence>
<dbReference type="GO" id="GO:0005509">
    <property type="term" value="F:calcium ion binding"/>
    <property type="evidence" value="ECO:0007669"/>
    <property type="project" value="InterPro"/>
</dbReference>
<dbReference type="GeneID" id="17302367"/>
<evidence type="ECO:0000313" key="5">
    <source>
        <dbReference type="Proteomes" id="UP000011087"/>
    </source>
</evidence>
<dbReference type="InterPro" id="IPR002048">
    <property type="entry name" value="EF_hand_dom"/>
</dbReference>